<proteinExistence type="predicted"/>
<dbReference type="EMBL" id="JAIWYP010000010">
    <property type="protein sequence ID" value="KAH3748728.1"/>
    <property type="molecule type" value="Genomic_DNA"/>
</dbReference>
<reference evidence="2" key="1">
    <citation type="journal article" date="2019" name="bioRxiv">
        <title>The Genome of the Zebra Mussel, Dreissena polymorpha: A Resource for Invasive Species Research.</title>
        <authorList>
            <person name="McCartney M.A."/>
            <person name="Auch B."/>
            <person name="Kono T."/>
            <person name="Mallez S."/>
            <person name="Zhang Y."/>
            <person name="Obille A."/>
            <person name="Becker A."/>
            <person name="Abrahante J.E."/>
            <person name="Garbe J."/>
            <person name="Badalamenti J.P."/>
            <person name="Herman A."/>
            <person name="Mangelson H."/>
            <person name="Liachko I."/>
            <person name="Sullivan S."/>
            <person name="Sone E.D."/>
            <person name="Koren S."/>
            <person name="Silverstein K.A.T."/>
            <person name="Beckman K.B."/>
            <person name="Gohl D.M."/>
        </authorList>
    </citation>
    <scope>NUCLEOTIDE SEQUENCE</scope>
    <source>
        <strain evidence="2">Duluth1</strain>
        <tissue evidence="2">Whole animal</tissue>
    </source>
</reference>
<dbReference type="AlphaFoldDB" id="A0A9D4DGX4"/>
<keyword evidence="1" id="KW-0732">Signal</keyword>
<dbReference type="OrthoDB" id="5945826at2759"/>
<name>A0A9D4DGX4_DREPO</name>
<reference evidence="2" key="2">
    <citation type="submission" date="2020-11" db="EMBL/GenBank/DDBJ databases">
        <authorList>
            <person name="McCartney M.A."/>
            <person name="Auch B."/>
            <person name="Kono T."/>
            <person name="Mallez S."/>
            <person name="Becker A."/>
            <person name="Gohl D.M."/>
            <person name="Silverstein K.A.T."/>
            <person name="Koren S."/>
            <person name="Bechman K.B."/>
            <person name="Herman A."/>
            <person name="Abrahante J.E."/>
            <person name="Garbe J."/>
        </authorList>
    </citation>
    <scope>NUCLEOTIDE SEQUENCE</scope>
    <source>
        <strain evidence="2">Duluth1</strain>
        <tissue evidence="2">Whole animal</tissue>
    </source>
</reference>
<accession>A0A9D4DGX4</accession>
<comment type="caution">
    <text evidence="2">The sequence shown here is derived from an EMBL/GenBank/DDBJ whole genome shotgun (WGS) entry which is preliminary data.</text>
</comment>
<gene>
    <name evidence="2" type="ORF">DPMN_183178</name>
</gene>
<keyword evidence="3" id="KW-1185">Reference proteome</keyword>
<dbReference type="Proteomes" id="UP000828390">
    <property type="component" value="Unassembled WGS sequence"/>
</dbReference>
<evidence type="ECO:0000313" key="3">
    <source>
        <dbReference type="Proteomes" id="UP000828390"/>
    </source>
</evidence>
<protein>
    <submittedName>
        <fullName evidence="2">Uncharacterized protein</fullName>
    </submittedName>
</protein>
<feature type="chain" id="PRO_5039238507" evidence="1">
    <location>
        <begin position="21"/>
        <end position="506"/>
    </location>
</feature>
<evidence type="ECO:0000256" key="1">
    <source>
        <dbReference type="SAM" id="SignalP"/>
    </source>
</evidence>
<feature type="signal peptide" evidence="1">
    <location>
        <begin position="1"/>
        <end position="20"/>
    </location>
</feature>
<sequence length="506" mass="56057">MEDQFRYVFWLAVLVMITAARSITSCSCHDKWKHVLTTNTTGQATFGSKANLTTAVLSGSDVRILLTSDSYLTSVQNVKTTGVNVCGQALMHISKASYDSFQDKAYWWFISVCTTGQVQMNRYYVGNHVSNGINKMTYEIKWFIRDFTEKALSHNINGAANFGSVTNVIDDVDVGSDVRVVFDDYAATMNSVQIGDNKDLVIGQAVWHISQKTVTPNIEFQGNDYWWFTNWATDGTLAASRWQIGDHISRGESTEAQGLTWFTDNCWMLVYQHDAAGNRVQGSLDLLRSAVLQGHRVKVMFDSISAEPDEVSVQGGHVSSVLISMVVRSPNDIRAFNQSGMWDWRILTTTGTETTLKVNVGEYVEQGRTTGTKAVSWFIDSRPWVQVLVNSKTGSVLSGSKAALVSAVHSGARVRYVLSFDPSTSDVAVHEADNLAVSGSEVSAAHIRSVSLSSFPTEVKFQPKPYWWFTQSTTTGKVDMSRWTVGEHEGRGHTSATAQITWFANY</sequence>
<evidence type="ECO:0000313" key="2">
    <source>
        <dbReference type="EMBL" id="KAH3748728.1"/>
    </source>
</evidence>
<organism evidence="2 3">
    <name type="scientific">Dreissena polymorpha</name>
    <name type="common">Zebra mussel</name>
    <name type="synonym">Mytilus polymorpha</name>
    <dbReference type="NCBI Taxonomy" id="45954"/>
    <lineage>
        <taxon>Eukaryota</taxon>
        <taxon>Metazoa</taxon>
        <taxon>Spiralia</taxon>
        <taxon>Lophotrochozoa</taxon>
        <taxon>Mollusca</taxon>
        <taxon>Bivalvia</taxon>
        <taxon>Autobranchia</taxon>
        <taxon>Heteroconchia</taxon>
        <taxon>Euheterodonta</taxon>
        <taxon>Imparidentia</taxon>
        <taxon>Neoheterodontei</taxon>
        <taxon>Myida</taxon>
        <taxon>Dreissenoidea</taxon>
        <taxon>Dreissenidae</taxon>
        <taxon>Dreissena</taxon>
    </lineage>
</organism>